<dbReference type="InterPro" id="IPR036249">
    <property type="entry name" value="Thioredoxin-like_sf"/>
</dbReference>
<dbReference type="Proteomes" id="UP000297245">
    <property type="component" value="Unassembled WGS sequence"/>
</dbReference>
<keyword evidence="3" id="KW-1015">Disulfide bond</keyword>
<dbReference type="NCBIfam" id="TIGR02180">
    <property type="entry name" value="GRX_euk"/>
    <property type="match status" value="1"/>
</dbReference>
<dbReference type="AlphaFoldDB" id="A0A4S8MXZ6"/>
<dbReference type="GO" id="GO:0015038">
    <property type="term" value="F:glutathione disulfide oxidoreductase activity"/>
    <property type="evidence" value="ECO:0007669"/>
    <property type="project" value="TreeGrafter"/>
</dbReference>
<dbReference type="CDD" id="cd03419">
    <property type="entry name" value="GRX_GRXh_1_2_like"/>
    <property type="match status" value="1"/>
</dbReference>
<dbReference type="InterPro" id="IPR002109">
    <property type="entry name" value="Glutaredoxin"/>
</dbReference>
<keyword evidence="7" id="KW-1185">Reference proteome</keyword>
<feature type="domain" description="Glutaredoxin" evidence="5">
    <location>
        <begin position="37"/>
        <end position="101"/>
    </location>
</feature>
<dbReference type="OrthoDB" id="418495at2759"/>
<evidence type="ECO:0000256" key="3">
    <source>
        <dbReference type="ARBA" id="ARBA00023157"/>
    </source>
</evidence>
<reference evidence="6 7" key="1">
    <citation type="journal article" date="2019" name="Nat. Ecol. Evol.">
        <title>Megaphylogeny resolves global patterns of mushroom evolution.</title>
        <authorList>
            <person name="Varga T."/>
            <person name="Krizsan K."/>
            <person name="Foldi C."/>
            <person name="Dima B."/>
            <person name="Sanchez-Garcia M."/>
            <person name="Sanchez-Ramirez S."/>
            <person name="Szollosi G.J."/>
            <person name="Szarkandi J.G."/>
            <person name="Papp V."/>
            <person name="Albert L."/>
            <person name="Andreopoulos W."/>
            <person name="Angelini C."/>
            <person name="Antonin V."/>
            <person name="Barry K.W."/>
            <person name="Bougher N.L."/>
            <person name="Buchanan P."/>
            <person name="Buyck B."/>
            <person name="Bense V."/>
            <person name="Catcheside P."/>
            <person name="Chovatia M."/>
            <person name="Cooper J."/>
            <person name="Damon W."/>
            <person name="Desjardin D."/>
            <person name="Finy P."/>
            <person name="Geml J."/>
            <person name="Haridas S."/>
            <person name="Hughes K."/>
            <person name="Justo A."/>
            <person name="Karasinski D."/>
            <person name="Kautmanova I."/>
            <person name="Kiss B."/>
            <person name="Kocsube S."/>
            <person name="Kotiranta H."/>
            <person name="LaButti K.M."/>
            <person name="Lechner B.E."/>
            <person name="Liimatainen K."/>
            <person name="Lipzen A."/>
            <person name="Lukacs Z."/>
            <person name="Mihaltcheva S."/>
            <person name="Morgado L.N."/>
            <person name="Niskanen T."/>
            <person name="Noordeloos M.E."/>
            <person name="Ohm R.A."/>
            <person name="Ortiz-Santana B."/>
            <person name="Ovrebo C."/>
            <person name="Racz N."/>
            <person name="Riley R."/>
            <person name="Savchenko A."/>
            <person name="Shiryaev A."/>
            <person name="Soop K."/>
            <person name="Spirin V."/>
            <person name="Szebenyi C."/>
            <person name="Tomsovsky M."/>
            <person name="Tulloss R.E."/>
            <person name="Uehling J."/>
            <person name="Grigoriev I.V."/>
            <person name="Vagvolgyi C."/>
            <person name="Papp T."/>
            <person name="Martin F.M."/>
            <person name="Miettinen O."/>
            <person name="Hibbett D.S."/>
            <person name="Nagy L.G."/>
        </authorList>
    </citation>
    <scope>NUCLEOTIDE SEQUENCE [LARGE SCALE GENOMIC DNA]</scope>
    <source>
        <strain evidence="6 7">CBS 962.96</strain>
    </source>
</reference>
<evidence type="ECO:0000259" key="5">
    <source>
        <dbReference type="Pfam" id="PF00462"/>
    </source>
</evidence>
<protein>
    <submittedName>
        <fullName evidence="6">Glutaredoxin</fullName>
    </submittedName>
</protein>
<name>A0A4S8MXZ6_DENBC</name>
<dbReference type="GO" id="GO:0034599">
    <property type="term" value="P:cellular response to oxidative stress"/>
    <property type="evidence" value="ECO:0007669"/>
    <property type="project" value="TreeGrafter"/>
</dbReference>
<keyword evidence="4" id="KW-0676">Redox-active center</keyword>
<evidence type="ECO:0000256" key="2">
    <source>
        <dbReference type="ARBA" id="ARBA00022982"/>
    </source>
</evidence>
<dbReference type="InterPro" id="IPR014025">
    <property type="entry name" value="Glutaredoxin_subgr"/>
</dbReference>
<dbReference type="GO" id="GO:0005634">
    <property type="term" value="C:nucleus"/>
    <property type="evidence" value="ECO:0007669"/>
    <property type="project" value="TreeGrafter"/>
</dbReference>
<dbReference type="Pfam" id="PF00462">
    <property type="entry name" value="Glutaredoxin"/>
    <property type="match status" value="1"/>
</dbReference>
<dbReference type="InterPro" id="IPR011767">
    <property type="entry name" value="GLR_AS"/>
</dbReference>
<dbReference type="PROSITE" id="PS51354">
    <property type="entry name" value="GLUTAREDOXIN_2"/>
    <property type="match status" value="1"/>
</dbReference>
<dbReference type="FunFam" id="3.40.30.10:FF:000276">
    <property type="entry name" value="Glutaredoxin 3"/>
    <property type="match status" value="1"/>
</dbReference>
<accession>A0A4S8MXZ6</accession>
<evidence type="ECO:0000256" key="4">
    <source>
        <dbReference type="ARBA" id="ARBA00023284"/>
    </source>
</evidence>
<proteinExistence type="predicted"/>
<dbReference type="PANTHER" id="PTHR45694:SF18">
    <property type="entry name" value="GLUTAREDOXIN-1-RELATED"/>
    <property type="match status" value="1"/>
</dbReference>
<gene>
    <name evidence="6" type="ORF">K435DRAFT_643836</name>
</gene>
<evidence type="ECO:0000313" key="6">
    <source>
        <dbReference type="EMBL" id="THV07364.1"/>
    </source>
</evidence>
<dbReference type="InterPro" id="IPR011899">
    <property type="entry name" value="Glutaredoxin_euk/vir"/>
</dbReference>
<sequence>MLSRIFAPISRTLFSTSTQSTGAAKDLVETALNDNKVVVFSKSYCPYCHATKSLFNDNFSNVPVKIYELDLIDEGSAIQSYLAEKTGQRTVPNVFINKQHVGGNSDAQAAFKNGKLAQLLNA</sequence>
<dbReference type="GO" id="GO:0005737">
    <property type="term" value="C:cytoplasm"/>
    <property type="evidence" value="ECO:0007669"/>
    <property type="project" value="TreeGrafter"/>
</dbReference>
<dbReference type="PANTHER" id="PTHR45694">
    <property type="entry name" value="GLUTAREDOXIN 2"/>
    <property type="match status" value="1"/>
</dbReference>
<dbReference type="PROSITE" id="PS00194">
    <property type="entry name" value="THIOREDOXIN_1"/>
    <property type="match status" value="1"/>
</dbReference>
<dbReference type="InterPro" id="IPR017937">
    <property type="entry name" value="Thioredoxin_CS"/>
</dbReference>
<dbReference type="Gene3D" id="3.40.30.10">
    <property type="entry name" value="Glutaredoxin"/>
    <property type="match status" value="1"/>
</dbReference>
<keyword evidence="1" id="KW-0813">Transport</keyword>
<dbReference type="EMBL" id="ML179038">
    <property type="protein sequence ID" value="THV07364.1"/>
    <property type="molecule type" value="Genomic_DNA"/>
</dbReference>
<evidence type="ECO:0000313" key="7">
    <source>
        <dbReference type="Proteomes" id="UP000297245"/>
    </source>
</evidence>
<evidence type="ECO:0000256" key="1">
    <source>
        <dbReference type="ARBA" id="ARBA00022448"/>
    </source>
</evidence>
<dbReference type="PROSITE" id="PS00195">
    <property type="entry name" value="GLUTAREDOXIN_1"/>
    <property type="match status" value="1"/>
</dbReference>
<dbReference type="PRINTS" id="PR00160">
    <property type="entry name" value="GLUTAREDOXIN"/>
</dbReference>
<dbReference type="SUPFAM" id="SSF52833">
    <property type="entry name" value="Thioredoxin-like"/>
    <property type="match status" value="1"/>
</dbReference>
<organism evidence="6 7">
    <name type="scientific">Dendrothele bispora (strain CBS 962.96)</name>
    <dbReference type="NCBI Taxonomy" id="1314807"/>
    <lineage>
        <taxon>Eukaryota</taxon>
        <taxon>Fungi</taxon>
        <taxon>Dikarya</taxon>
        <taxon>Basidiomycota</taxon>
        <taxon>Agaricomycotina</taxon>
        <taxon>Agaricomycetes</taxon>
        <taxon>Agaricomycetidae</taxon>
        <taxon>Agaricales</taxon>
        <taxon>Agaricales incertae sedis</taxon>
        <taxon>Dendrothele</taxon>
    </lineage>
</organism>
<keyword evidence="2" id="KW-0249">Electron transport</keyword>